<gene>
    <name evidence="8" type="primary">Slc6a11-002</name>
</gene>
<feature type="transmembrane region" description="Helical" evidence="7">
    <location>
        <begin position="215"/>
        <end position="238"/>
    </location>
</feature>
<dbReference type="AlphaFoldDB" id="A0A6F9DT01"/>
<keyword evidence="3 7" id="KW-0812">Transmembrane</keyword>
<dbReference type="PROSITE" id="PS50267">
    <property type="entry name" value="NA_NEUROTRAN_SYMP_3"/>
    <property type="match status" value="1"/>
</dbReference>
<reference evidence="8" key="1">
    <citation type="submission" date="2020-04" db="EMBL/GenBank/DDBJ databases">
        <authorList>
            <person name="Neveu A P."/>
        </authorList>
    </citation>
    <scope>NUCLEOTIDE SEQUENCE</scope>
    <source>
        <tissue evidence="8">Whole embryo</tissue>
    </source>
</reference>
<feature type="transmembrane region" description="Helical" evidence="7">
    <location>
        <begin position="167"/>
        <end position="195"/>
    </location>
</feature>
<keyword evidence="4 7" id="KW-1133">Transmembrane helix</keyword>
<dbReference type="PANTHER" id="PTHR11616">
    <property type="entry name" value="SODIUM/CHLORIDE DEPENDENT TRANSPORTER"/>
    <property type="match status" value="1"/>
</dbReference>
<evidence type="ECO:0000256" key="4">
    <source>
        <dbReference type="ARBA" id="ARBA00022989"/>
    </source>
</evidence>
<dbReference type="Pfam" id="PF00209">
    <property type="entry name" value="SNF"/>
    <property type="match status" value="1"/>
</dbReference>
<evidence type="ECO:0000256" key="3">
    <source>
        <dbReference type="ARBA" id="ARBA00022692"/>
    </source>
</evidence>
<feature type="binding site" evidence="6">
    <location>
        <position position="81"/>
    </location>
    <ligand>
        <name>Na(+)</name>
        <dbReference type="ChEBI" id="CHEBI:29101"/>
        <label>1</label>
    </ligand>
</feature>
<keyword evidence="6" id="KW-0479">Metal-binding</keyword>
<comment type="subcellular location">
    <subcellularLocation>
        <location evidence="1">Membrane</location>
        <topology evidence="1">Multi-pass membrane protein</topology>
    </subcellularLocation>
</comment>
<protein>
    <submittedName>
        <fullName evidence="8">Sodium- and chloride-dependent GABA transporter 3-like</fullName>
    </submittedName>
</protein>
<evidence type="ECO:0000256" key="1">
    <source>
        <dbReference type="ARBA" id="ARBA00004141"/>
    </source>
</evidence>
<feature type="transmembrane region" description="Helical" evidence="7">
    <location>
        <begin position="104"/>
        <end position="126"/>
    </location>
</feature>
<sequence>MLYAFSAVFVVSMLNIKAAALKSKAWIVGACLPYILMVVLVVVGARLEGAADGIRALFTLDWTLLLDAQVWNDAMSQALYSLGCGFLALTALGRNRRFSGDNFCVSVFGLAFASFLSSLLMVVATYCVLGHLAYATGAAISDVVQPGPGLVFQLIPIIMDHMYVPQLWSFIFFLVVIVVAQDNVFCEFSGLMAVVGDALPTVDAEARCANWCYRVAIGIGFFILTFAPLFSVQAFYFFELIDSYRVIGFPLCLLECWRCSLLVGLDNFIRNCTKPLVAVWPPQLSTVGNSLRQD</sequence>
<keyword evidence="6" id="KW-0915">Sodium</keyword>
<dbReference type="GO" id="GO:0046872">
    <property type="term" value="F:metal ion binding"/>
    <property type="evidence" value="ECO:0007669"/>
    <property type="project" value="UniProtKB-KW"/>
</dbReference>
<dbReference type="PANTHER" id="PTHR11616:SF309">
    <property type="entry name" value="TRANSPORTER"/>
    <property type="match status" value="1"/>
</dbReference>
<evidence type="ECO:0000256" key="6">
    <source>
        <dbReference type="PIRSR" id="PIRSR600175-1"/>
    </source>
</evidence>
<dbReference type="SUPFAM" id="SSF161070">
    <property type="entry name" value="SNF-like"/>
    <property type="match status" value="1"/>
</dbReference>
<proteinExistence type="evidence at transcript level"/>
<accession>A0A6F9DT01</accession>
<feature type="transmembrane region" description="Helical" evidence="7">
    <location>
        <begin position="74"/>
        <end position="92"/>
    </location>
</feature>
<feature type="transmembrane region" description="Helical" evidence="7">
    <location>
        <begin position="25"/>
        <end position="45"/>
    </location>
</feature>
<evidence type="ECO:0000313" key="8">
    <source>
        <dbReference type="EMBL" id="CAB3266311.1"/>
    </source>
</evidence>
<dbReference type="GO" id="GO:0006865">
    <property type="term" value="P:amino acid transport"/>
    <property type="evidence" value="ECO:0007669"/>
    <property type="project" value="TreeGrafter"/>
</dbReference>
<dbReference type="InterPro" id="IPR000175">
    <property type="entry name" value="Na/ntran_symport"/>
</dbReference>
<dbReference type="InterPro" id="IPR037272">
    <property type="entry name" value="SNS_sf"/>
</dbReference>
<feature type="binding site" evidence="6">
    <location>
        <position position="182"/>
    </location>
    <ligand>
        <name>Na(+)</name>
        <dbReference type="ChEBI" id="CHEBI:29101"/>
        <label>1</label>
    </ligand>
</feature>
<evidence type="ECO:0000256" key="5">
    <source>
        <dbReference type="ARBA" id="ARBA00023136"/>
    </source>
</evidence>
<dbReference type="GO" id="GO:0005886">
    <property type="term" value="C:plasma membrane"/>
    <property type="evidence" value="ECO:0007669"/>
    <property type="project" value="TreeGrafter"/>
</dbReference>
<keyword evidence="5 7" id="KW-0472">Membrane</keyword>
<keyword evidence="2" id="KW-0813">Transport</keyword>
<dbReference type="EMBL" id="LR790449">
    <property type="protein sequence ID" value="CAB3266311.1"/>
    <property type="molecule type" value="mRNA"/>
</dbReference>
<dbReference type="GO" id="GO:0035725">
    <property type="term" value="P:sodium ion transmembrane transport"/>
    <property type="evidence" value="ECO:0007669"/>
    <property type="project" value="TreeGrafter"/>
</dbReference>
<name>A0A6F9DT01_9ASCI</name>
<evidence type="ECO:0000256" key="7">
    <source>
        <dbReference type="SAM" id="Phobius"/>
    </source>
</evidence>
<evidence type="ECO:0000256" key="2">
    <source>
        <dbReference type="ARBA" id="ARBA00022448"/>
    </source>
</evidence>
<organism evidence="8">
    <name type="scientific">Phallusia mammillata</name>
    <dbReference type="NCBI Taxonomy" id="59560"/>
    <lineage>
        <taxon>Eukaryota</taxon>
        <taxon>Metazoa</taxon>
        <taxon>Chordata</taxon>
        <taxon>Tunicata</taxon>
        <taxon>Ascidiacea</taxon>
        <taxon>Phlebobranchia</taxon>
        <taxon>Ascidiidae</taxon>
        <taxon>Phallusia</taxon>
    </lineage>
</organism>